<name>B3VH64_9CAUD</name>
<proteinExistence type="predicted"/>
<protein>
    <submittedName>
        <fullName evidence="1">Uncharacterized protein</fullName>
    </submittedName>
</protein>
<organism evidence="1 2">
    <name type="scientific">Mycobacterium phage DD5</name>
    <dbReference type="NCBI Taxonomy" id="540064"/>
    <lineage>
        <taxon>Viruses</taxon>
        <taxon>Duplodnaviria</taxon>
        <taxon>Heunggongvirae</taxon>
        <taxon>Uroviricota</taxon>
        <taxon>Caudoviricetes</taxon>
        <taxon>Fromanvirus</taxon>
        <taxon>Fromanvirus lockley</taxon>
    </lineage>
</organism>
<evidence type="ECO:0000313" key="2">
    <source>
        <dbReference type="Proteomes" id="UP000001209"/>
    </source>
</evidence>
<gene>
    <name evidence="1" type="primary">82</name>
    <name evidence="1" type="ORF">DD5_82</name>
</gene>
<dbReference type="Proteomes" id="UP000001209">
    <property type="component" value="Segment"/>
</dbReference>
<evidence type="ECO:0000313" key="1">
    <source>
        <dbReference type="EMBL" id="ACE80191.1"/>
    </source>
</evidence>
<dbReference type="GeneID" id="6417290"/>
<dbReference type="KEGG" id="vg:6417290"/>
<sequence length="90" mass="9906">MGASNGSEVPRCAPLRSRCAMTAHGTRSRQELILAELARANETIRRHDAIVTVDDDGESFSYVDPSKLPEDFLEYYAGLRTTAYAFGVPL</sequence>
<reference evidence="1 2" key="1">
    <citation type="submission" date="2011-11" db="EMBL/GenBank/DDBJ databases">
        <authorList>
            <person name="Houtz J.M."/>
            <person name="Chambers R.A."/>
            <person name="Vogelsberger A.M."/>
            <person name="Jacobs-Sera D."/>
            <person name="Hendrix R.W."/>
            <person name="Hatfull G.F."/>
        </authorList>
    </citation>
    <scope>NUCLEOTIDE SEQUENCE [LARGE SCALE GENOMIC DNA]</scope>
</reference>
<dbReference type="EMBL" id="EU744252">
    <property type="protein sequence ID" value="ACE80191.1"/>
    <property type="molecule type" value="Genomic_DNA"/>
</dbReference>
<accession>B3VH64</accession>
<dbReference type="RefSeq" id="YP_001994813.1">
    <property type="nucleotide sequence ID" value="NC_011022.1"/>
</dbReference>